<evidence type="ECO:0008006" key="3">
    <source>
        <dbReference type="Google" id="ProtNLM"/>
    </source>
</evidence>
<proteinExistence type="predicted"/>
<name>A0A2M7V6N1_9BACT</name>
<reference evidence="2" key="1">
    <citation type="submission" date="2017-09" db="EMBL/GenBank/DDBJ databases">
        <title>Depth-based differentiation of microbial function through sediment-hosted aquifers and enrichment of novel symbionts in the deep terrestrial subsurface.</title>
        <authorList>
            <person name="Probst A.J."/>
            <person name="Ladd B."/>
            <person name="Jarett J.K."/>
            <person name="Geller-Mcgrath D.E."/>
            <person name="Sieber C.M.K."/>
            <person name="Emerson J.B."/>
            <person name="Anantharaman K."/>
            <person name="Thomas B.C."/>
            <person name="Malmstrom R."/>
            <person name="Stieglmeier M."/>
            <person name="Klingl A."/>
            <person name="Woyke T."/>
            <person name="Ryan C.M."/>
            <person name="Banfield J.F."/>
        </authorList>
    </citation>
    <scope>NUCLEOTIDE SEQUENCE [LARGE SCALE GENOMIC DNA]</scope>
</reference>
<protein>
    <recommendedName>
        <fullName evidence="3">CopG family transcriptional regulator</fullName>
    </recommendedName>
</protein>
<evidence type="ECO:0000313" key="1">
    <source>
        <dbReference type="EMBL" id="PIZ94333.1"/>
    </source>
</evidence>
<dbReference type="EMBL" id="PFPK01000046">
    <property type="protein sequence ID" value="PIZ94333.1"/>
    <property type="molecule type" value="Genomic_DNA"/>
</dbReference>
<dbReference type="Proteomes" id="UP000228568">
    <property type="component" value="Unassembled WGS sequence"/>
</dbReference>
<comment type="caution">
    <text evidence="1">The sequence shown here is derived from an EMBL/GenBank/DDBJ whole genome shotgun (WGS) entry which is preliminary data.</text>
</comment>
<sequence length="81" mass="9190">MRQVLSLSLPQQTTKEIKKKAKQKGFASVSSYIKYLFEADNDVISVAQLLKDVEETERDYEEGKCIQAASITEALKIYDSK</sequence>
<organism evidence="1 2">
    <name type="scientific">Candidatus Magasanikbacteria bacterium CG_4_10_14_0_2_um_filter_37_12</name>
    <dbReference type="NCBI Taxonomy" id="1974637"/>
    <lineage>
        <taxon>Bacteria</taxon>
        <taxon>Candidatus Magasanikiibacteriota</taxon>
    </lineage>
</organism>
<dbReference type="AlphaFoldDB" id="A0A2M7V6N1"/>
<accession>A0A2M7V6N1</accession>
<evidence type="ECO:0000313" key="2">
    <source>
        <dbReference type="Proteomes" id="UP000228568"/>
    </source>
</evidence>
<gene>
    <name evidence="1" type="ORF">COX81_03815</name>
</gene>